<feature type="binding site" evidence="21">
    <location>
        <position position="57"/>
    </location>
    <ligand>
        <name>substrate</name>
    </ligand>
</feature>
<feature type="binding site" evidence="22">
    <location>
        <begin position="87"/>
        <end position="89"/>
    </location>
    <ligand>
        <name>ATP</name>
        <dbReference type="ChEBI" id="CHEBI:30616"/>
    </ligand>
</feature>
<keyword evidence="16 24" id="KW-0443">Lipid metabolism</keyword>
<feature type="transmembrane region" description="Helical" evidence="24">
    <location>
        <begin position="37"/>
        <end position="55"/>
    </location>
</feature>
<dbReference type="Proteomes" id="UP000238949">
    <property type="component" value="Unassembled WGS sequence"/>
</dbReference>
<proteinExistence type="inferred from homology"/>
<keyword evidence="18" id="KW-0594">Phospholipid biosynthesis</keyword>
<evidence type="ECO:0000256" key="24">
    <source>
        <dbReference type="RuleBase" id="RU363065"/>
    </source>
</evidence>
<dbReference type="PANTHER" id="PTHR34299:SF1">
    <property type="entry name" value="DIACYLGLYCEROL KINASE"/>
    <property type="match status" value="1"/>
</dbReference>
<evidence type="ECO:0000256" key="6">
    <source>
        <dbReference type="ARBA" id="ARBA00022516"/>
    </source>
</evidence>
<comment type="subcellular location">
    <subcellularLocation>
        <location evidence="1 24">Cell inner membrane</location>
        <topology evidence="1 24">Multi-pass membrane protein</topology>
    </subcellularLocation>
</comment>
<comment type="caution">
    <text evidence="25">The sequence shown here is derived from an EMBL/GenBank/DDBJ whole genome shotgun (WGS) entry which is preliminary data.</text>
</comment>
<feature type="transmembrane region" description="Helical" evidence="24">
    <location>
        <begin position="61"/>
        <end position="81"/>
    </location>
</feature>
<evidence type="ECO:0000256" key="1">
    <source>
        <dbReference type="ARBA" id="ARBA00004429"/>
    </source>
</evidence>
<name>A0A2S9VAF4_9ALTE</name>
<evidence type="ECO:0000256" key="7">
    <source>
        <dbReference type="ARBA" id="ARBA00022519"/>
    </source>
</evidence>
<dbReference type="GO" id="GO:0006654">
    <property type="term" value="P:phosphatidic acid biosynthetic process"/>
    <property type="evidence" value="ECO:0007669"/>
    <property type="project" value="InterPro"/>
</dbReference>
<feature type="binding site" evidence="22">
    <location>
        <position position="78"/>
    </location>
    <ligand>
        <name>ATP</name>
        <dbReference type="ChEBI" id="CHEBI:30616"/>
    </ligand>
</feature>
<dbReference type="PROSITE" id="PS01069">
    <property type="entry name" value="DAGK_PROKAR"/>
    <property type="match status" value="1"/>
</dbReference>
<gene>
    <name evidence="25" type="ORF">C6Y40_11765</name>
</gene>
<evidence type="ECO:0000256" key="5">
    <source>
        <dbReference type="ARBA" id="ARBA00022475"/>
    </source>
</evidence>
<feature type="binding site" evidence="23">
    <location>
        <position position="30"/>
    </location>
    <ligand>
        <name>a divalent metal cation</name>
        <dbReference type="ChEBI" id="CHEBI:60240"/>
    </ligand>
</feature>
<dbReference type="RefSeq" id="WP_105934761.1">
    <property type="nucleotide sequence ID" value="NZ_PVNP01000118.1"/>
</dbReference>
<dbReference type="Gene3D" id="1.10.287.3610">
    <property type="match status" value="1"/>
</dbReference>
<evidence type="ECO:0000256" key="17">
    <source>
        <dbReference type="ARBA" id="ARBA00023136"/>
    </source>
</evidence>
<feature type="binding site" evidence="23">
    <location>
        <position position="78"/>
    </location>
    <ligand>
        <name>a divalent metal cation</name>
        <dbReference type="ChEBI" id="CHEBI:60240"/>
    </ligand>
</feature>
<keyword evidence="12 24" id="KW-0418">Kinase</keyword>
<dbReference type="GO" id="GO:0004143">
    <property type="term" value="F:ATP-dependent diacylglycerol kinase activity"/>
    <property type="evidence" value="ECO:0007669"/>
    <property type="project" value="UniProtKB-EC"/>
</dbReference>
<evidence type="ECO:0000256" key="21">
    <source>
        <dbReference type="PIRSR" id="PIRSR600829-2"/>
    </source>
</evidence>
<dbReference type="EMBL" id="PVNP01000118">
    <property type="protein sequence ID" value="PRO73404.1"/>
    <property type="molecule type" value="Genomic_DNA"/>
</dbReference>
<keyword evidence="9 24" id="KW-0812">Transmembrane</keyword>
<protein>
    <recommendedName>
        <fullName evidence="4 24">Diacylglycerol kinase</fullName>
        <ecNumber evidence="3 24">2.7.1.107</ecNumber>
    </recommendedName>
</protein>
<keyword evidence="15 24" id="KW-1133">Transmembrane helix</keyword>
<feature type="binding site" evidence="21">
    <location>
        <position position="11"/>
    </location>
    <ligand>
        <name>substrate</name>
    </ligand>
</feature>
<evidence type="ECO:0000256" key="19">
    <source>
        <dbReference type="ARBA" id="ARBA00023264"/>
    </source>
</evidence>
<keyword evidence="19 24" id="KW-1208">Phospholipid metabolism</keyword>
<keyword evidence="8 24" id="KW-0808">Transferase</keyword>
<evidence type="ECO:0000256" key="23">
    <source>
        <dbReference type="PIRSR" id="PIRSR600829-4"/>
    </source>
</evidence>
<keyword evidence="5" id="KW-1003">Cell membrane</keyword>
<feature type="binding site" evidence="21">
    <location>
        <position position="100"/>
    </location>
    <ligand>
        <name>substrate</name>
    </ligand>
</feature>
<keyword evidence="13 22" id="KW-0067">ATP-binding</keyword>
<evidence type="ECO:0000256" key="14">
    <source>
        <dbReference type="ARBA" id="ARBA00022842"/>
    </source>
</evidence>
<dbReference type="InterPro" id="IPR036945">
    <property type="entry name" value="DAGK_sf"/>
</dbReference>
<keyword evidence="14 23" id="KW-0460">Magnesium</keyword>
<evidence type="ECO:0000313" key="25">
    <source>
        <dbReference type="EMBL" id="PRO73404.1"/>
    </source>
</evidence>
<accession>A0A2S9VAF4</accession>
<dbReference type="CDD" id="cd14264">
    <property type="entry name" value="DAGK_IM"/>
    <property type="match status" value="1"/>
</dbReference>
<feature type="binding site" evidence="22">
    <location>
        <position position="11"/>
    </location>
    <ligand>
        <name>ATP</name>
        <dbReference type="ChEBI" id="CHEBI:30616"/>
    </ligand>
</feature>
<sequence>MFVTKVTGIKRLYYATWYSIKGLKAAFLSEPAVRQELALLLIGVTLSFWLDVTVLERVLMVSSLLLIIIVELLNSAIEAVVDRIGPEIHELSGKAKDIGSAAVFVAIMLALFCWATILYPLILDLF</sequence>
<evidence type="ECO:0000256" key="11">
    <source>
        <dbReference type="ARBA" id="ARBA00022741"/>
    </source>
</evidence>
<feature type="active site" description="Proton acceptor" evidence="20">
    <location>
        <position position="71"/>
    </location>
</feature>
<evidence type="ECO:0000256" key="8">
    <source>
        <dbReference type="ARBA" id="ARBA00022679"/>
    </source>
</evidence>
<organism evidence="25 26">
    <name type="scientific">Alteromonas alba</name>
    <dbReference type="NCBI Taxonomy" id="2079529"/>
    <lineage>
        <taxon>Bacteria</taxon>
        <taxon>Pseudomonadati</taxon>
        <taxon>Pseudomonadota</taxon>
        <taxon>Gammaproteobacteria</taxon>
        <taxon>Alteromonadales</taxon>
        <taxon>Alteromonadaceae</taxon>
        <taxon>Alteromonas/Salinimonas group</taxon>
        <taxon>Alteromonas</taxon>
    </lineage>
</organism>
<keyword evidence="11 22" id="KW-0547">Nucleotide-binding</keyword>
<keyword evidence="17 24" id="KW-0472">Membrane</keyword>
<evidence type="ECO:0000256" key="20">
    <source>
        <dbReference type="PIRSR" id="PIRSR600829-1"/>
    </source>
</evidence>
<evidence type="ECO:0000256" key="3">
    <source>
        <dbReference type="ARBA" id="ARBA00012133"/>
    </source>
</evidence>
<evidence type="ECO:0000256" key="18">
    <source>
        <dbReference type="ARBA" id="ARBA00023209"/>
    </source>
</evidence>
<keyword evidence="26" id="KW-1185">Reference proteome</keyword>
<dbReference type="GO" id="GO:0046872">
    <property type="term" value="F:metal ion binding"/>
    <property type="evidence" value="ECO:0007669"/>
    <property type="project" value="UniProtKB-KW"/>
</dbReference>
<evidence type="ECO:0000256" key="15">
    <source>
        <dbReference type="ARBA" id="ARBA00022989"/>
    </source>
</evidence>
<evidence type="ECO:0000256" key="9">
    <source>
        <dbReference type="ARBA" id="ARBA00022692"/>
    </source>
</evidence>
<dbReference type="GO" id="GO:0005886">
    <property type="term" value="C:plasma membrane"/>
    <property type="evidence" value="ECO:0007669"/>
    <property type="project" value="UniProtKB-SubCell"/>
</dbReference>
<evidence type="ECO:0000256" key="10">
    <source>
        <dbReference type="ARBA" id="ARBA00022723"/>
    </source>
</evidence>
<comment type="similarity">
    <text evidence="2 24">Belongs to the bacterial diacylglycerol kinase family.</text>
</comment>
<feature type="transmembrane region" description="Helical" evidence="24">
    <location>
        <begin position="101"/>
        <end position="122"/>
    </location>
</feature>
<dbReference type="GO" id="GO:0005524">
    <property type="term" value="F:ATP binding"/>
    <property type="evidence" value="ECO:0007669"/>
    <property type="project" value="UniProtKB-KW"/>
</dbReference>
<feature type="binding site" evidence="22">
    <location>
        <begin position="96"/>
        <end position="97"/>
    </location>
    <ligand>
        <name>ATP</name>
        <dbReference type="ChEBI" id="CHEBI:30616"/>
    </ligand>
</feature>
<evidence type="ECO:0000256" key="4">
    <source>
        <dbReference type="ARBA" id="ARBA00017575"/>
    </source>
</evidence>
<keyword evidence="7 24" id="KW-0997">Cell inner membrane</keyword>
<evidence type="ECO:0000256" key="2">
    <source>
        <dbReference type="ARBA" id="ARBA00005967"/>
    </source>
</evidence>
<dbReference type="OrthoDB" id="9796011at2"/>
<evidence type="ECO:0000256" key="13">
    <source>
        <dbReference type="ARBA" id="ARBA00022840"/>
    </source>
</evidence>
<dbReference type="EC" id="2.7.1.107" evidence="3 24"/>
<feature type="binding site" evidence="22">
    <location>
        <position position="18"/>
    </location>
    <ligand>
        <name>ATP</name>
        <dbReference type="ChEBI" id="CHEBI:30616"/>
    </ligand>
</feature>
<keyword evidence="10 23" id="KW-0479">Metal-binding</keyword>
<dbReference type="PANTHER" id="PTHR34299">
    <property type="entry name" value="DIACYLGLYCEROL KINASE"/>
    <property type="match status" value="1"/>
</dbReference>
<keyword evidence="6" id="KW-0444">Lipid biosynthesis</keyword>
<feature type="binding site" evidence="22">
    <location>
        <position position="30"/>
    </location>
    <ligand>
        <name>ATP</name>
        <dbReference type="ChEBI" id="CHEBI:30616"/>
    </ligand>
</feature>
<dbReference type="InterPro" id="IPR033718">
    <property type="entry name" value="DAGK_prok"/>
</dbReference>
<feature type="binding site" evidence="21">
    <location>
        <begin position="32"/>
        <end position="36"/>
    </location>
    <ligand>
        <name>substrate</name>
    </ligand>
</feature>
<evidence type="ECO:0000313" key="26">
    <source>
        <dbReference type="Proteomes" id="UP000238949"/>
    </source>
</evidence>
<evidence type="ECO:0000256" key="22">
    <source>
        <dbReference type="PIRSR" id="PIRSR600829-3"/>
    </source>
</evidence>
<comment type="catalytic activity">
    <reaction evidence="24">
        <text>a 1,2-diacyl-sn-glycerol + ATP = a 1,2-diacyl-sn-glycero-3-phosphate + ADP + H(+)</text>
        <dbReference type="Rhea" id="RHEA:10272"/>
        <dbReference type="ChEBI" id="CHEBI:15378"/>
        <dbReference type="ChEBI" id="CHEBI:17815"/>
        <dbReference type="ChEBI" id="CHEBI:30616"/>
        <dbReference type="ChEBI" id="CHEBI:58608"/>
        <dbReference type="ChEBI" id="CHEBI:456216"/>
        <dbReference type="EC" id="2.7.1.107"/>
    </reaction>
</comment>
<dbReference type="AlphaFoldDB" id="A0A2S9VAF4"/>
<evidence type="ECO:0000256" key="16">
    <source>
        <dbReference type="ARBA" id="ARBA00023098"/>
    </source>
</evidence>
<comment type="function">
    <text evidence="24">Catalyzes the ATP-dependent phosphorylation of sn-l,2-diacylglycerol (DAG) to phosphatidic acid. Involved in the recycling of diacylglycerol produced as a by-product during membrane-derived oligosaccharide (MDO) biosynthesis.</text>
</comment>
<dbReference type="InterPro" id="IPR000829">
    <property type="entry name" value="DAGK"/>
</dbReference>
<feature type="binding site" evidence="21">
    <location>
        <position position="71"/>
    </location>
    <ligand>
        <name>substrate</name>
    </ligand>
</feature>
<comment type="cofactor">
    <cofactor evidence="23">
        <name>Mg(2+)</name>
        <dbReference type="ChEBI" id="CHEBI:18420"/>
    </cofactor>
    <text evidence="23">Mn(2+), Zn(2+), Cd(2+) and Co(2+) support activity to lesser extents.</text>
</comment>
<evidence type="ECO:0000256" key="12">
    <source>
        <dbReference type="ARBA" id="ARBA00022777"/>
    </source>
</evidence>
<dbReference type="Pfam" id="PF01219">
    <property type="entry name" value="DAGK_prokar"/>
    <property type="match status" value="1"/>
</dbReference>
<reference evidence="26" key="1">
    <citation type="journal article" date="2020" name="Int. J. Syst. Evol. Microbiol.">
        <title>Alteromonas alba sp. nov., a marine bacterium isolated from the seawater of the West Pacific Ocean.</title>
        <authorList>
            <person name="Sun C."/>
            <person name="Wu Y.-H."/>
            <person name="Xamxidin M."/>
            <person name="Cheng H."/>
            <person name="Xu X.-W."/>
        </authorList>
    </citation>
    <scope>NUCLEOTIDE SEQUENCE [LARGE SCALE GENOMIC DNA]</scope>
    <source>
        <strain evidence="26">190</strain>
    </source>
</reference>
<feature type="binding site" evidence="21">
    <location>
        <begin position="49"/>
        <end position="52"/>
    </location>
    <ligand>
        <name>substrate</name>
    </ligand>
</feature>